<dbReference type="OrthoDB" id="9790194at2"/>
<feature type="binding site" evidence="3">
    <location>
        <position position="165"/>
    </location>
    <ligand>
        <name>Cu cation</name>
        <dbReference type="ChEBI" id="CHEBI:23378"/>
    </ligand>
</feature>
<dbReference type="RefSeq" id="WP_009870059.1">
    <property type="nucleotide sequence ID" value="NZ_JXSL01000022.1"/>
</dbReference>
<evidence type="ECO:0000256" key="4">
    <source>
        <dbReference type="PIRSR" id="PIRSR603782-2"/>
    </source>
</evidence>
<evidence type="ECO:0000256" key="2">
    <source>
        <dbReference type="ARBA" id="ARBA00023008"/>
    </source>
</evidence>
<dbReference type="InterPro" id="IPR036249">
    <property type="entry name" value="Thioredoxin-like_sf"/>
</dbReference>
<evidence type="ECO:0000256" key="5">
    <source>
        <dbReference type="SAM" id="Phobius"/>
    </source>
</evidence>
<reference evidence="7 8" key="1">
    <citation type="submission" date="2015-01" db="EMBL/GenBank/DDBJ databases">
        <title>Genome Sequence of Magnetospirillum magnetotacticum Strain MS-1.</title>
        <authorList>
            <person name="Marinov G.K."/>
            <person name="Smalley M.D."/>
            <person name="DeSalvo G."/>
        </authorList>
    </citation>
    <scope>NUCLEOTIDE SEQUENCE [LARGE SCALE GENOMIC DNA]</scope>
    <source>
        <strain evidence="7 8">MS-1</strain>
    </source>
</reference>
<dbReference type="Gene3D" id="3.40.30.10">
    <property type="entry name" value="Glutaredoxin"/>
    <property type="match status" value="1"/>
</dbReference>
<dbReference type="PANTHER" id="PTHR12151">
    <property type="entry name" value="ELECTRON TRANSPORT PROTIN SCO1/SENC FAMILY MEMBER"/>
    <property type="match status" value="1"/>
</dbReference>
<dbReference type="GO" id="GO:0046872">
    <property type="term" value="F:metal ion binding"/>
    <property type="evidence" value="ECO:0007669"/>
    <property type="project" value="UniProtKB-KW"/>
</dbReference>
<evidence type="ECO:0000259" key="6">
    <source>
        <dbReference type="PROSITE" id="PS51352"/>
    </source>
</evidence>
<dbReference type="STRING" id="272627.CCC_03815"/>
<comment type="similarity">
    <text evidence="1">Belongs to the SCO1/2 family.</text>
</comment>
<keyword evidence="3" id="KW-0479">Metal-binding</keyword>
<feature type="transmembrane region" description="Helical" evidence="5">
    <location>
        <begin position="7"/>
        <end position="28"/>
    </location>
</feature>
<feature type="binding site" evidence="3">
    <location>
        <position position="79"/>
    </location>
    <ligand>
        <name>Cu cation</name>
        <dbReference type="ChEBI" id="CHEBI:23378"/>
    </ligand>
</feature>
<evidence type="ECO:0000256" key="1">
    <source>
        <dbReference type="ARBA" id="ARBA00010996"/>
    </source>
</evidence>
<proteinExistence type="inferred from homology"/>
<name>A0A0C2YX05_PARME</name>
<keyword evidence="2 3" id="KW-0186">Copper</keyword>
<feature type="binding site" evidence="3">
    <location>
        <position position="75"/>
    </location>
    <ligand>
        <name>Cu cation</name>
        <dbReference type="ChEBI" id="CHEBI:23378"/>
    </ligand>
</feature>
<keyword evidence="4" id="KW-1015">Disulfide bond</keyword>
<dbReference type="InterPro" id="IPR003782">
    <property type="entry name" value="SCO1/SenC"/>
</dbReference>
<organism evidence="7 8">
    <name type="scientific">Paramagnetospirillum magnetotacticum MS-1</name>
    <dbReference type="NCBI Taxonomy" id="272627"/>
    <lineage>
        <taxon>Bacteria</taxon>
        <taxon>Pseudomonadati</taxon>
        <taxon>Pseudomonadota</taxon>
        <taxon>Alphaproteobacteria</taxon>
        <taxon>Rhodospirillales</taxon>
        <taxon>Magnetospirillaceae</taxon>
        <taxon>Paramagnetospirillum</taxon>
    </lineage>
</organism>
<comment type="caution">
    <text evidence="7">The sequence shown here is derived from an EMBL/GenBank/DDBJ whole genome shotgun (WGS) entry which is preliminary data.</text>
</comment>
<evidence type="ECO:0000256" key="3">
    <source>
        <dbReference type="PIRSR" id="PIRSR603782-1"/>
    </source>
</evidence>
<evidence type="ECO:0000313" key="7">
    <source>
        <dbReference type="EMBL" id="KIL99643.1"/>
    </source>
</evidence>
<dbReference type="Proteomes" id="UP000031971">
    <property type="component" value="Unassembled WGS sequence"/>
</dbReference>
<accession>A0A0C2YX05</accession>
<feature type="domain" description="Thioredoxin" evidence="6">
    <location>
        <begin position="37"/>
        <end position="200"/>
    </location>
</feature>
<dbReference type="CDD" id="cd02968">
    <property type="entry name" value="SCO"/>
    <property type="match status" value="1"/>
</dbReference>
<dbReference type="Pfam" id="PF02630">
    <property type="entry name" value="SCO1-SenC"/>
    <property type="match status" value="1"/>
</dbReference>
<dbReference type="EMBL" id="JXSL01000022">
    <property type="protein sequence ID" value="KIL99643.1"/>
    <property type="molecule type" value="Genomic_DNA"/>
</dbReference>
<evidence type="ECO:0000313" key="8">
    <source>
        <dbReference type="Proteomes" id="UP000031971"/>
    </source>
</evidence>
<keyword evidence="8" id="KW-1185">Reference proteome</keyword>
<sequence>MKFSRSLLALMAVIVVAFVVIGVRLVIWSGQSSEGAKAIPSIGGPFQLTDHTGKQVSDRDYRNRYMLIFFGYTFCPDVCPTTLSTVTAAMEKLGPGYAKKVVPIFVTIDPERDSVAVMKEYVNAFSPDIVGLTGTPEEIAKVAKEFKVYAAKVKGDRPENYTVDHSAILYLMGPDGKFVAHFTHGISADDLATGLKKHVG</sequence>
<keyword evidence="5" id="KW-1133">Transmembrane helix</keyword>
<gene>
    <name evidence="7" type="ORF">CCC_03815</name>
</gene>
<protein>
    <submittedName>
        <fullName evidence="7">Cytochrome oxidase biogenesis protein Sco1/SenC/PrrC putative copper metallochaperone</fullName>
    </submittedName>
</protein>
<dbReference type="InterPro" id="IPR013766">
    <property type="entry name" value="Thioredoxin_domain"/>
</dbReference>
<dbReference type="PANTHER" id="PTHR12151:SF25">
    <property type="entry name" value="LINALOOL DEHYDRATASE_ISOMERASE DOMAIN-CONTAINING PROTEIN"/>
    <property type="match status" value="1"/>
</dbReference>
<dbReference type="FunFam" id="3.40.30.10:FF:000013">
    <property type="entry name" value="Blast:Protein SCO1 homolog, mitochondrial"/>
    <property type="match status" value="1"/>
</dbReference>
<feature type="disulfide bond" description="Redox-active" evidence="4">
    <location>
        <begin position="75"/>
        <end position="79"/>
    </location>
</feature>
<dbReference type="AlphaFoldDB" id="A0A0C2YX05"/>
<keyword evidence="5" id="KW-0472">Membrane</keyword>
<dbReference type="PROSITE" id="PS51352">
    <property type="entry name" value="THIOREDOXIN_2"/>
    <property type="match status" value="1"/>
</dbReference>
<keyword evidence="5" id="KW-0812">Transmembrane</keyword>
<dbReference type="SUPFAM" id="SSF52833">
    <property type="entry name" value="Thioredoxin-like"/>
    <property type="match status" value="1"/>
</dbReference>